<reference evidence="2 3" key="1">
    <citation type="journal article" date="2021" name="Commun. Biol.">
        <title>The genome of Shorea leprosula (Dipterocarpaceae) highlights the ecological relevance of drought in aseasonal tropical rainforests.</title>
        <authorList>
            <person name="Ng K.K.S."/>
            <person name="Kobayashi M.J."/>
            <person name="Fawcett J.A."/>
            <person name="Hatakeyama M."/>
            <person name="Paape T."/>
            <person name="Ng C.H."/>
            <person name="Ang C.C."/>
            <person name="Tnah L.H."/>
            <person name="Lee C.T."/>
            <person name="Nishiyama T."/>
            <person name="Sese J."/>
            <person name="O'Brien M.J."/>
            <person name="Copetti D."/>
            <person name="Mohd Noor M.I."/>
            <person name="Ong R.C."/>
            <person name="Putra M."/>
            <person name="Sireger I.Z."/>
            <person name="Indrioko S."/>
            <person name="Kosugi Y."/>
            <person name="Izuno A."/>
            <person name="Isagi Y."/>
            <person name="Lee S.L."/>
            <person name="Shimizu K.K."/>
        </authorList>
    </citation>
    <scope>NUCLEOTIDE SEQUENCE [LARGE SCALE GENOMIC DNA]</scope>
    <source>
        <strain evidence="2">214</strain>
    </source>
</reference>
<proteinExistence type="predicted"/>
<comment type="caution">
    <text evidence="2">The sequence shown here is derived from an EMBL/GenBank/DDBJ whole genome shotgun (WGS) entry which is preliminary data.</text>
</comment>
<organism evidence="2 3">
    <name type="scientific">Rubroshorea leprosula</name>
    <dbReference type="NCBI Taxonomy" id="152421"/>
    <lineage>
        <taxon>Eukaryota</taxon>
        <taxon>Viridiplantae</taxon>
        <taxon>Streptophyta</taxon>
        <taxon>Embryophyta</taxon>
        <taxon>Tracheophyta</taxon>
        <taxon>Spermatophyta</taxon>
        <taxon>Magnoliopsida</taxon>
        <taxon>eudicotyledons</taxon>
        <taxon>Gunneridae</taxon>
        <taxon>Pentapetalae</taxon>
        <taxon>rosids</taxon>
        <taxon>malvids</taxon>
        <taxon>Malvales</taxon>
        <taxon>Dipterocarpaceae</taxon>
        <taxon>Rubroshorea</taxon>
    </lineage>
</organism>
<evidence type="ECO:0000313" key="2">
    <source>
        <dbReference type="EMBL" id="GKV53535.1"/>
    </source>
</evidence>
<feature type="compositionally biased region" description="Polar residues" evidence="1">
    <location>
        <begin position="50"/>
        <end position="59"/>
    </location>
</feature>
<sequence>MVAISLYRGNLHRLTDVPWRWLMPTRNISLKDFKILLQRRNKALSRLHSAASSNPNPDSIPQIETPKVDGSTRDAKVEGERSDASKREVQADVTNKGGESDCNDCSEKPVDEPELKPVGEPELKTGDEPELKPCNEPELKPCNEPELKPCNEPELKP</sequence>
<dbReference type="PANTHER" id="PTHR36764:SF1">
    <property type="entry name" value="TRNA (ILE)-LYSIDINE SYNTHASE"/>
    <property type="match status" value="1"/>
</dbReference>
<protein>
    <submittedName>
        <fullName evidence="2">Uncharacterized protein</fullName>
    </submittedName>
</protein>
<dbReference type="Proteomes" id="UP001054252">
    <property type="component" value="Unassembled WGS sequence"/>
</dbReference>
<name>A0AAV5MU68_9ROSI</name>
<feature type="compositionally biased region" description="Basic and acidic residues" evidence="1">
    <location>
        <begin position="66"/>
        <end position="90"/>
    </location>
</feature>
<feature type="non-terminal residue" evidence="2">
    <location>
        <position position="157"/>
    </location>
</feature>
<dbReference type="EMBL" id="BPVZ01001489">
    <property type="protein sequence ID" value="GKV53535.1"/>
    <property type="molecule type" value="Genomic_DNA"/>
</dbReference>
<dbReference type="AlphaFoldDB" id="A0AAV5MU68"/>
<evidence type="ECO:0000256" key="1">
    <source>
        <dbReference type="SAM" id="MobiDB-lite"/>
    </source>
</evidence>
<accession>A0AAV5MU68</accession>
<gene>
    <name evidence="2" type="ORF">SLEP1_g60056</name>
</gene>
<feature type="region of interest" description="Disordered" evidence="1">
    <location>
        <begin position="47"/>
        <end position="157"/>
    </location>
</feature>
<feature type="compositionally biased region" description="Basic and acidic residues" evidence="1">
    <location>
        <begin position="105"/>
        <end position="157"/>
    </location>
</feature>
<dbReference type="GO" id="GO:0009507">
    <property type="term" value="C:chloroplast"/>
    <property type="evidence" value="ECO:0007669"/>
    <property type="project" value="TreeGrafter"/>
</dbReference>
<evidence type="ECO:0000313" key="3">
    <source>
        <dbReference type="Proteomes" id="UP001054252"/>
    </source>
</evidence>
<dbReference type="PANTHER" id="PTHR36764">
    <property type="entry name" value="TRNA (ILE)-LYSIDINE SYNTHASE"/>
    <property type="match status" value="1"/>
</dbReference>
<keyword evidence="3" id="KW-1185">Reference proteome</keyword>